<organism evidence="2 3">
    <name type="scientific">Linum trigynum</name>
    <dbReference type="NCBI Taxonomy" id="586398"/>
    <lineage>
        <taxon>Eukaryota</taxon>
        <taxon>Viridiplantae</taxon>
        <taxon>Streptophyta</taxon>
        <taxon>Embryophyta</taxon>
        <taxon>Tracheophyta</taxon>
        <taxon>Spermatophyta</taxon>
        <taxon>Magnoliopsida</taxon>
        <taxon>eudicotyledons</taxon>
        <taxon>Gunneridae</taxon>
        <taxon>Pentapetalae</taxon>
        <taxon>rosids</taxon>
        <taxon>fabids</taxon>
        <taxon>Malpighiales</taxon>
        <taxon>Linaceae</taxon>
        <taxon>Linum</taxon>
    </lineage>
</organism>
<name>A0AAV2FPJ5_9ROSI</name>
<keyword evidence="1" id="KW-1133">Transmembrane helix</keyword>
<dbReference type="EMBL" id="OZ034820">
    <property type="protein sequence ID" value="CAL1400249.1"/>
    <property type="molecule type" value="Genomic_DNA"/>
</dbReference>
<keyword evidence="1" id="KW-0472">Membrane</keyword>
<keyword evidence="1" id="KW-0812">Transmembrane</keyword>
<dbReference type="AlphaFoldDB" id="A0AAV2FPJ5"/>
<protein>
    <submittedName>
        <fullName evidence="2">Uncharacterized protein</fullName>
    </submittedName>
</protein>
<feature type="transmembrane region" description="Helical" evidence="1">
    <location>
        <begin position="26"/>
        <end position="50"/>
    </location>
</feature>
<evidence type="ECO:0000313" key="3">
    <source>
        <dbReference type="Proteomes" id="UP001497516"/>
    </source>
</evidence>
<evidence type="ECO:0000256" key="1">
    <source>
        <dbReference type="SAM" id="Phobius"/>
    </source>
</evidence>
<sequence>MLSHAYFEILSVRGGSVFNVGVTSSYWFPGVMVAVFLVGHQPILLCILWLGDSFLLSSPWWASMVMDWVFGAQVELHSCPSGRKVVGFGGYD</sequence>
<accession>A0AAV2FPJ5</accession>
<gene>
    <name evidence="2" type="ORF">LTRI10_LOCUS40390</name>
</gene>
<dbReference type="Proteomes" id="UP001497516">
    <property type="component" value="Chromosome 7"/>
</dbReference>
<evidence type="ECO:0000313" key="2">
    <source>
        <dbReference type="EMBL" id="CAL1400249.1"/>
    </source>
</evidence>
<reference evidence="2 3" key="1">
    <citation type="submission" date="2024-04" db="EMBL/GenBank/DDBJ databases">
        <authorList>
            <person name="Fracassetti M."/>
        </authorList>
    </citation>
    <scope>NUCLEOTIDE SEQUENCE [LARGE SCALE GENOMIC DNA]</scope>
</reference>
<keyword evidence="3" id="KW-1185">Reference proteome</keyword>
<proteinExistence type="predicted"/>